<proteinExistence type="predicted"/>
<feature type="transmembrane region" description="Helical" evidence="1">
    <location>
        <begin position="6"/>
        <end position="26"/>
    </location>
</feature>
<dbReference type="Proteomes" id="UP000270094">
    <property type="component" value="Unassembled WGS sequence"/>
</dbReference>
<evidence type="ECO:0000313" key="3">
    <source>
        <dbReference type="Proteomes" id="UP000270094"/>
    </source>
</evidence>
<keyword evidence="1" id="KW-0472">Membrane</keyword>
<dbReference type="AlphaFoldDB" id="A0A3P7J5M0"/>
<protein>
    <recommendedName>
        <fullName evidence="4">CUB domain-containing protein</fullName>
    </recommendedName>
</protein>
<evidence type="ECO:0008006" key="4">
    <source>
        <dbReference type="Google" id="ProtNLM"/>
    </source>
</evidence>
<sequence length="225" mass="25988">MMIWHLYVNLLVLVCCAGIFAVYDDYGKHDATETRRSSTCDCPRQTYGVEYEHAEFKKPSMDNCEYQHCIFEIQPSHNTSLAVTIESVSLSVRDTVRIYQYFNANGTEIELLHCAELKTMHENYVFTAAVGVGFRIHSHSYRRYYSATSFTISFDRVGSEIKTCPYPLLVASPDFQQIPIFERAGHMCCPFRLVSSVPGRKLYFIFNQLKGVVYDQRGDEEIFFK</sequence>
<evidence type="ECO:0000313" key="2">
    <source>
        <dbReference type="EMBL" id="VDM80541.1"/>
    </source>
</evidence>
<reference evidence="2 3" key="1">
    <citation type="submission" date="2018-11" db="EMBL/GenBank/DDBJ databases">
        <authorList>
            <consortium name="Pathogen Informatics"/>
        </authorList>
    </citation>
    <scope>NUCLEOTIDE SEQUENCE [LARGE SCALE GENOMIC DNA]</scope>
</reference>
<keyword evidence="3" id="KW-1185">Reference proteome</keyword>
<gene>
    <name evidence="2" type="ORF">SVUK_LOCUS15539</name>
</gene>
<dbReference type="OrthoDB" id="5842045at2759"/>
<accession>A0A3P7J5M0</accession>
<keyword evidence="1" id="KW-0812">Transmembrane</keyword>
<keyword evidence="1" id="KW-1133">Transmembrane helix</keyword>
<evidence type="ECO:0000256" key="1">
    <source>
        <dbReference type="SAM" id="Phobius"/>
    </source>
</evidence>
<organism evidence="2 3">
    <name type="scientific">Strongylus vulgaris</name>
    <name type="common">Blood worm</name>
    <dbReference type="NCBI Taxonomy" id="40348"/>
    <lineage>
        <taxon>Eukaryota</taxon>
        <taxon>Metazoa</taxon>
        <taxon>Ecdysozoa</taxon>
        <taxon>Nematoda</taxon>
        <taxon>Chromadorea</taxon>
        <taxon>Rhabditida</taxon>
        <taxon>Rhabditina</taxon>
        <taxon>Rhabditomorpha</taxon>
        <taxon>Strongyloidea</taxon>
        <taxon>Strongylidae</taxon>
        <taxon>Strongylus</taxon>
    </lineage>
</organism>
<dbReference type="EMBL" id="UYYB01108960">
    <property type="protein sequence ID" value="VDM80541.1"/>
    <property type="molecule type" value="Genomic_DNA"/>
</dbReference>
<name>A0A3P7J5M0_STRVU</name>